<dbReference type="AlphaFoldDB" id="A0A1M2W0N9"/>
<proteinExistence type="predicted"/>
<name>A0A1M2W0N9_TRAPU</name>
<feature type="signal peptide" evidence="1">
    <location>
        <begin position="1"/>
        <end position="29"/>
    </location>
</feature>
<protein>
    <submittedName>
        <fullName evidence="2">Uncharacterized protein</fullName>
    </submittedName>
</protein>
<sequence>MPNAVWKASGWDVLWRLTLLVQCREGGEARKDGLQCWRYFDLCRTVMQRCAKRQDRVTREDQRQFEQSLGVEDDGEQADWTANYVLPDELDLTTGSQHF</sequence>
<comment type="caution">
    <text evidence="2">The sequence shown here is derived from an EMBL/GenBank/DDBJ whole genome shotgun (WGS) entry which is preliminary data.</text>
</comment>
<reference evidence="2 3" key="1">
    <citation type="submission" date="2016-10" db="EMBL/GenBank/DDBJ databases">
        <title>Genome sequence of the basidiomycete white-rot fungus Trametes pubescens.</title>
        <authorList>
            <person name="Makela M.R."/>
            <person name="Granchi Z."/>
            <person name="Peng M."/>
            <person name="De Vries R.P."/>
            <person name="Grigoriev I."/>
            <person name="Riley R."/>
            <person name="Hilden K."/>
        </authorList>
    </citation>
    <scope>NUCLEOTIDE SEQUENCE [LARGE SCALE GENOMIC DNA]</scope>
    <source>
        <strain evidence="2 3">FBCC735</strain>
    </source>
</reference>
<accession>A0A1M2W0N9</accession>
<evidence type="ECO:0000313" key="2">
    <source>
        <dbReference type="EMBL" id="OJT13427.1"/>
    </source>
</evidence>
<organism evidence="2 3">
    <name type="scientific">Trametes pubescens</name>
    <name type="common">White-rot fungus</name>
    <dbReference type="NCBI Taxonomy" id="154538"/>
    <lineage>
        <taxon>Eukaryota</taxon>
        <taxon>Fungi</taxon>
        <taxon>Dikarya</taxon>
        <taxon>Basidiomycota</taxon>
        <taxon>Agaricomycotina</taxon>
        <taxon>Agaricomycetes</taxon>
        <taxon>Polyporales</taxon>
        <taxon>Polyporaceae</taxon>
        <taxon>Trametes</taxon>
    </lineage>
</organism>
<evidence type="ECO:0000313" key="3">
    <source>
        <dbReference type="Proteomes" id="UP000184267"/>
    </source>
</evidence>
<keyword evidence="1" id="KW-0732">Signal</keyword>
<dbReference type="Proteomes" id="UP000184267">
    <property type="component" value="Unassembled WGS sequence"/>
</dbReference>
<keyword evidence="3" id="KW-1185">Reference proteome</keyword>
<evidence type="ECO:0000256" key="1">
    <source>
        <dbReference type="SAM" id="SignalP"/>
    </source>
</evidence>
<dbReference type="EMBL" id="MNAD01000409">
    <property type="protein sequence ID" value="OJT13427.1"/>
    <property type="molecule type" value="Genomic_DNA"/>
</dbReference>
<feature type="chain" id="PRO_5012454121" evidence="1">
    <location>
        <begin position="30"/>
        <end position="99"/>
    </location>
</feature>
<gene>
    <name evidence="2" type="ORF">TRAPUB_10025</name>
</gene>